<dbReference type="Gene3D" id="1.10.530.10">
    <property type="match status" value="1"/>
</dbReference>
<reference evidence="5 6" key="1">
    <citation type="journal article" date="2018" name="Arch. Microbiol.">
        <title>New insights into the metabolic potential of the phototrophic purple bacterium Rhodopila globiformis DSM 161(T) from its draft genome sequence and evidence for a vanadium-dependent nitrogenase.</title>
        <authorList>
            <person name="Imhoff J.F."/>
            <person name="Rahn T."/>
            <person name="Kunzel S."/>
            <person name="Neulinger S.C."/>
        </authorList>
    </citation>
    <scope>NUCLEOTIDE SEQUENCE [LARGE SCALE GENOMIC DNA]</scope>
    <source>
        <strain evidence="5 6">DSM 161</strain>
    </source>
</reference>
<dbReference type="Pfam" id="PF01464">
    <property type="entry name" value="SLT"/>
    <property type="match status" value="1"/>
</dbReference>
<dbReference type="CDD" id="cd00254">
    <property type="entry name" value="LT-like"/>
    <property type="match status" value="1"/>
</dbReference>
<evidence type="ECO:0000256" key="2">
    <source>
        <dbReference type="ARBA" id="ARBA00009387"/>
    </source>
</evidence>
<dbReference type="InterPro" id="IPR008258">
    <property type="entry name" value="Transglycosylase_SLT_dom_1"/>
</dbReference>
<keyword evidence="6" id="KW-1185">Reference proteome</keyword>
<dbReference type="RefSeq" id="WP_104518653.1">
    <property type="nucleotide sequence ID" value="NZ_NHRY01000090.1"/>
</dbReference>
<gene>
    <name evidence="5" type="ORF">CCS01_09710</name>
</gene>
<protein>
    <recommendedName>
        <fullName evidence="4">Transglycosylase SLT domain-containing protein</fullName>
    </recommendedName>
</protein>
<dbReference type="Proteomes" id="UP000239724">
    <property type="component" value="Unassembled WGS sequence"/>
</dbReference>
<comment type="similarity">
    <text evidence="2">Belongs to the virb1 family.</text>
</comment>
<sequence length="470" mass="49570">MSRRVVPTAPSRTGPILCLTLLTALAACSSQPTRHYARHHHHYYGPTRYYPPPGPPSDPWGPYIREASGRFGIPQQWIRSVMRQESGGQEDVTSWAGAIGLMQVMPDTYDGLRERYDLGDDPFDPHNNILAGTAYLREMYDRYGAPGFLAAYNAGPNRVDRYLSYGTPLPDETVNYVAAIAPNLGPGTPMSGPLAVYGGAVTRYASARRTPSGCDPDAAYNPDGPCTPLRPAVVQPVVMASASSGGAGCDPDAAYNPGGPCTPLRPATFQPAVATETPAYSAGGCDPDAAYDPSRPCQPVRAPVIQPVAAAEPSYGSAGCDPDAAYDPTRPCQPLPPSPAPVVAQPLPPPRIIAHAPPPARYGGGARPIQETMARRVAYTPLPAGRWAIQVGAFASLTTAQNAAEHARMAAPDLLRTAKIVLPATIPFGNQVAFRARLLGLTQSTAADACGRLNGRGIACITVPPERGTF</sequence>
<name>A0A2S6NJ84_RHOGL</name>
<evidence type="ECO:0000256" key="3">
    <source>
        <dbReference type="SAM" id="SignalP"/>
    </source>
</evidence>
<organism evidence="5 6">
    <name type="scientific">Rhodopila globiformis</name>
    <name type="common">Rhodopseudomonas globiformis</name>
    <dbReference type="NCBI Taxonomy" id="1071"/>
    <lineage>
        <taxon>Bacteria</taxon>
        <taxon>Pseudomonadati</taxon>
        <taxon>Pseudomonadota</taxon>
        <taxon>Alphaproteobacteria</taxon>
        <taxon>Acetobacterales</taxon>
        <taxon>Acetobacteraceae</taxon>
        <taxon>Rhodopila</taxon>
    </lineage>
</organism>
<evidence type="ECO:0000259" key="4">
    <source>
        <dbReference type="Pfam" id="PF01464"/>
    </source>
</evidence>
<keyword evidence="3" id="KW-0732">Signal</keyword>
<comment type="caution">
    <text evidence="5">The sequence shown here is derived from an EMBL/GenBank/DDBJ whole genome shotgun (WGS) entry which is preliminary data.</text>
</comment>
<dbReference type="SUPFAM" id="SSF53955">
    <property type="entry name" value="Lysozyme-like"/>
    <property type="match status" value="1"/>
</dbReference>
<dbReference type="AlphaFoldDB" id="A0A2S6NJ84"/>
<proteinExistence type="inferred from homology"/>
<dbReference type="PANTHER" id="PTHR37423:SF2">
    <property type="entry name" value="MEMBRANE-BOUND LYTIC MUREIN TRANSGLYCOSYLASE C"/>
    <property type="match status" value="1"/>
</dbReference>
<dbReference type="InterPro" id="IPR023346">
    <property type="entry name" value="Lysozyme-like_dom_sf"/>
</dbReference>
<evidence type="ECO:0000313" key="5">
    <source>
        <dbReference type="EMBL" id="PPQ34740.1"/>
    </source>
</evidence>
<feature type="signal peptide" evidence="3">
    <location>
        <begin position="1"/>
        <end position="26"/>
    </location>
</feature>
<evidence type="ECO:0000313" key="6">
    <source>
        <dbReference type="Proteomes" id="UP000239724"/>
    </source>
</evidence>
<accession>A0A2S6NJ84</accession>
<dbReference type="OrthoDB" id="9801695at2"/>
<feature type="domain" description="Transglycosylase SLT" evidence="4">
    <location>
        <begin position="63"/>
        <end position="165"/>
    </location>
</feature>
<comment type="similarity">
    <text evidence="1">Belongs to the transglycosylase Slt family.</text>
</comment>
<dbReference type="PROSITE" id="PS51257">
    <property type="entry name" value="PROKAR_LIPOPROTEIN"/>
    <property type="match status" value="1"/>
</dbReference>
<dbReference type="PANTHER" id="PTHR37423">
    <property type="entry name" value="SOLUBLE LYTIC MUREIN TRANSGLYCOSYLASE-RELATED"/>
    <property type="match status" value="1"/>
</dbReference>
<dbReference type="EMBL" id="NHRY01000090">
    <property type="protein sequence ID" value="PPQ34740.1"/>
    <property type="molecule type" value="Genomic_DNA"/>
</dbReference>
<feature type="chain" id="PRO_5015399812" description="Transglycosylase SLT domain-containing protein" evidence="3">
    <location>
        <begin position="27"/>
        <end position="470"/>
    </location>
</feature>
<evidence type="ECO:0000256" key="1">
    <source>
        <dbReference type="ARBA" id="ARBA00007734"/>
    </source>
</evidence>